<dbReference type="AlphaFoldDB" id="A0A9R1PG77"/>
<evidence type="ECO:0000256" key="4">
    <source>
        <dbReference type="ARBA" id="ARBA00022692"/>
    </source>
</evidence>
<keyword evidence="12" id="KW-1185">Reference proteome</keyword>
<dbReference type="PANTHER" id="PTHR24282:SF135">
    <property type="entry name" value="CYTOCHROME P450 709B2"/>
    <property type="match status" value="1"/>
</dbReference>
<keyword evidence="9" id="KW-0503">Monooxygenase</keyword>
<comment type="subcellular location">
    <subcellularLocation>
        <location evidence="1">Membrane</location>
    </subcellularLocation>
</comment>
<proteinExistence type="inferred from homology"/>
<evidence type="ECO:0000256" key="9">
    <source>
        <dbReference type="ARBA" id="ARBA00023033"/>
    </source>
</evidence>
<organism evidence="11 12">
    <name type="scientific">Triticum turgidum subsp. durum</name>
    <name type="common">Durum wheat</name>
    <name type="synonym">Triticum durum</name>
    <dbReference type="NCBI Taxonomy" id="4567"/>
    <lineage>
        <taxon>Eukaryota</taxon>
        <taxon>Viridiplantae</taxon>
        <taxon>Streptophyta</taxon>
        <taxon>Embryophyta</taxon>
        <taxon>Tracheophyta</taxon>
        <taxon>Spermatophyta</taxon>
        <taxon>Magnoliopsida</taxon>
        <taxon>Liliopsida</taxon>
        <taxon>Poales</taxon>
        <taxon>Poaceae</taxon>
        <taxon>BOP clade</taxon>
        <taxon>Pooideae</taxon>
        <taxon>Triticodae</taxon>
        <taxon>Triticeae</taxon>
        <taxon>Triticinae</taxon>
        <taxon>Triticum</taxon>
    </lineage>
</organism>
<dbReference type="PANTHER" id="PTHR24282">
    <property type="entry name" value="CYTOCHROME P450 FAMILY MEMBER"/>
    <property type="match status" value="1"/>
</dbReference>
<dbReference type="Proteomes" id="UP000324705">
    <property type="component" value="Chromosome 2B"/>
</dbReference>
<name>A0A9R1PG77_TRITD</name>
<keyword evidence="6" id="KW-1133">Transmembrane helix</keyword>
<protein>
    <recommendedName>
        <fullName evidence="13">Cytochrome P450</fullName>
    </recommendedName>
</protein>
<evidence type="ECO:0000256" key="2">
    <source>
        <dbReference type="ARBA" id="ARBA00010617"/>
    </source>
</evidence>
<evidence type="ECO:0000256" key="6">
    <source>
        <dbReference type="ARBA" id="ARBA00022989"/>
    </source>
</evidence>
<dbReference type="EMBL" id="LT934114">
    <property type="protein sequence ID" value="VAH42715.1"/>
    <property type="molecule type" value="Genomic_DNA"/>
</dbReference>
<reference evidence="11 12" key="1">
    <citation type="submission" date="2017-09" db="EMBL/GenBank/DDBJ databases">
        <authorList>
            <consortium name="International Durum Wheat Genome Sequencing Consortium (IDWGSC)"/>
            <person name="Milanesi L."/>
        </authorList>
    </citation>
    <scope>NUCLEOTIDE SEQUENCE [LARGE SCALE GENOMIC DNA]</scope>
    <source>
        <strain evidence="12">cv. Svevo</strain>
    </source>
</reference>
<dbReference type="GO" id="GO:0004497">
    <property type="term" value="F:monooxygenase activity"/>
    <property type="evidence" value="ECO:0007669"/>
    <property type="project" value="UniProtKB-KW"/>
</dbReference>
<dbReference type="InterPro" id="IPR001128">
    <property type="entry name" value="Cyt_P450"/>
</dbReference>
<dbReference type="InterPro" id="IPR036396">
    <property type="entry name" value="Cyt_P450_sf"/>
</dbReference>
<keyword evidence="5" id="KW-0479">Metal-binding</keyword>
<dbReference type="Gramene" id="TRITD2Bv1G045110.1">
    <property type="protein sequence ID" value="TRITD2Bv1G045110.1"/>
    <property type="gene ID" value="TRITD2Bv1G045110"/>
</dbReference>
<evidence type="ECO:0000313" key="11">
    <source>
        <dbReference type="EMBL" id="VAH42715.1"/>
    </source>
</evidence>
<dbReference type="GO" id="GO:0020037">
    <property type="term" value="F:heme binding"/>
    <property type="evidence" value="ECO:0007669"/>
    <property type="project" value="InterPro"/>
</dbReference>
<evidence type="ECO:0000256" key="8">
    <source>
        <dbReference type="ARBA" id="ARBA00023004"/>
    </source>
</evidence>
<accession>A0A9R1PG77</accession>
<keyword evidence="7" id="KW-0560">Oxidoreductase</keyword>
<dbReference type="Gene3D" id="1.10.630.10">
    <property type="entry name" value="Cytochrome P450"/>
    <property type="match status" value="1"/>
</dbReference>
<dbReference type="OMA" id="MFIRIRI"/>
<keyword evidence="10" id="KW-0472">Membrane</keyword>
<dbReference type="SUPFAM" id="SSF48264">
    <property type="entry name" value="Cytochrome P450"/>
    <property type="match status" value="1"/>
</dbReference>
<evidence type="ECO:0000256" key="7">
    <source>
        <dbReference type="ARBA" id="ARBA00023002"/>
    </source>
</evidence>
<evidence type="ECO:0000256" key="1">
    <source>
        <dbReference type="ARBA" id="ARBA00004370"/>
    </source>
</evidence>
<comment type="similarity">
    <text evidence="2">Belongs to the cytochrome P450 family.</text>
</comment>
<keyword evidence="8" id="KW-0408">Iron</keyword>
<evidence type="ECO:0000256" key="3">
    <source>
        <dbReference type="ARBA" id="ARBA00022617"/>
    </source>
</evidence>
<dbReference type="GO" id="GO:0016705">
    <property type="term" value="F:oxidoreductase activity, acting on paired donors, with incorporation or reduction of molecular oxygen"/>
    <property type="evidence" value="ECO:0007669"/>
    <property type="project" value="InterPro"/>
</dbReference>
<evidence type="ECO:0008006" key="13">
    <source>
        <dbReference type="Google" id="ProtNLM"/>
    </source>
</evidence>
<keyword evidence="4" id="KW-0812">Transmembrane</keyword>
<dbReference type="GO" id="GO:0006629">
    <property type="term" value="P:lipid metabolic process"/>
    <property type="evidence" value="ECO:0007669"/>
    <property type="project" value="UniProtKB-ARBA"/>
</dbReference>
<evidence type="ECO:0000313" key="12">
    <source>
        <dbReference type="Proteomes" id="UP000324705"/>
    </source>
</evidence>
<dbReference type="GO" id="GO:0005506">
    <property type="term" value="F:iron ion binding"/>
    <property type="evidence" value="ECO:0007669"/>
    <property type="project" value="InterPro"/>
</dbReference>
<dbReference type="InterPro" id="IPR050665">
    <property type="entry name" value="Cytochrome_P450_Monooxygen"/>
</dbReference>
<dbReference type="GO" id="GO:0016020">
    <property type="term" value="C:membrane"/>
    <property type="evidence" value="ECO:0007669"/>
    <property type="project" value="UniProtKB-SubCell"/>
</dbReference>
<evidence type="ECO:0000256" key="10">
    <source>
        <dbReference type="ARBA" id="ARBA00023136"/>
    </source>
</evidence>
<evidence type="ECO:0000256" key="5">
    <source>
        <dbReference type="ARBA" id="ARBA00022723"/>
    </source>
</evidence>
<keyword evidence="3" id="KW-0349">Heme</keyword>
<dbReference type="Pfam" id="PF00067">
    <property type="entry name" value="p450"/>
    <property type="match status" value="1"/>
</dbReference>
<sequence>MKAETADVVLDVRDHNYLPRVAPHFLKWRAQYGEPFLFWFGAKPRICVFDYELVRQIVSSKSGHFPKNDAHPNVLELLGKGLVLVNGVDWVRHRRVIDPAFATDKIKVIDIMP</sequence>
<gene>
    <name evidence="11" type="ORF">TRITD_2Bv1G045110</name>
</gene>